<comment type="caution">
    <text evidence="2">The sequence shown here is derived from an EMBL/GenBank/DDBJ whole genome shotgun (WGS) entry which is preliminary data.</text>
</comment>
<dbReference type="EMBL" id="VCAZ01000122">
    <property type="protein sequence ID" value="TSV02057.1"/>
    <property type="molecule type" value="Genomic_DNA"/>
</dbReference>
<dbReference type="PANTHER" id="PTHR31909:SF2">
    <property type="entry name" value="RIKEN CDNA 2410004P03 GENE"/>
    <property type="match status" value="1"/>
</dbReference>
<gene>
    <name evidence="2" type="ORF">Baya_12977</name>
</gene>
<feature type="region of interest" description="Disordered" evidence="1">
    <location>
        <begin position="1"/>
        <end position="59"/>
    </location>
</feature>
<dbReference type="InterPro" id="IPR020339">
    <property type="entry name" value="C20orf85-like"/>
</dbReference>
<organism evidence="2 3">
    <name type="scientific">Bagarius yarrelli</name>
    <name type="common">Goonch</name>
    <name type="synonym">Bagrus yarrelli</name>
    <dbReference type="NCBI Taxonomy" id="175774"/>
    <lineage>
        <taxon>Eukaryota</taxon>
        <taxon>Metazoa</taxon>
        <taxon>Chordata</taxon>
        <taxon>Craniata</taxon>
        <taxon>Vertebrata</taxon>
        <taxon>Euteleostomi</taxon>
        <taxon>Actinopterygii</taxon>
        <taxon>Neopterygii</taxon>
        <taxon>Teleostei</taxon>
        <taxon>Ostariophysi</taxon>
        <taxon>Siluriformes</taxon>
        <taxon>Sisoridae</taxon>
        <taxon>Sisorinae</taxon>
        <taxon>Bagarius</taxon>
    </lineage>
</organism>
<evidence type="ECO:0000313" key="2">
    <source>
        <dbReference type="EMBL" id="TSV02057.1"/>
    </source>
</evidence>
<dbReference type="PANTHER" id="PTHR31909">
    <property type="entry name" value="CHROMOSOME 20 ORF85 FAMILY MEMBER"/>
    <property type="match status" value="1"/>
</dbReference>
<dbReference type="OrthoDB" id="9972212at2759"/>
<sequence>MDRKISIRRATSAGYRLPERPSVALTSQSSVSVRKPPQSAQRNTSEPLPVRDPDTHDPVKQDRVWKELVRAERDRLKEWEKNWSFLKDFDQLGHPRTEVPLPSYVSLYSNTVPNTSNQMFGNRVCTELGKELMRMDRMEKRLKKLEAMIRDPRSAINLESLLVRARALDSCHFEQTVLVFIFFSSRTKYSHIISQTFSVWLLLPAGCNSVHDDDEGVDALLDFRIVFT</sequence>
<evidence type="ECO:0000256" key="1">
    <source>
        <dbReference type="SAM" id="MobiDB-lite"/>
    </source>
</evidence>
<name>A0A556V4X0_BAGYA</name>
<keyword evidence="3" id="KW-1185">Reference proteome</keyword>
<dbReference type="Pfam" id="PF14945">
    <property type="entry name" value="LLC1"/>
    <property type="match status" value="1"/>
</dbReference>
<proteinExistence type="predicted"/>
<feature type="compositionally biased region" description="Polar residues" evidence="1">
    <location>
        <begin position="24"/>
        <end position="46"/>
    </location>
</feature>
<feature type="compositionally biased region" description="Basic and acidic residues" evidence="1">
    <location>
        <begin position="49"/>
        <end position="59"/>
    </location>
</feature>
<protein>
    <submittedName>
        <fullName evidence="2">Uncharacterized protein</fullName>
    </submittedName>
</protein>
<reference evidence="2 3" key="1">
    <citation type="journal article" date="2019" name="Genome Biol. Evol.">
        <title>Whole-Genome Sequencing of the Giant Devil Catfish, Bagarius yarrelli.</title>
        <authorList>
            <person name="Jiang W."/>
            <person name="Lv Y."/>
            <person name="Cheng L."/>
            <person name="Yang K."/>
            <person name="Chao B."/>
            <person name="Wang X."/>
            <person name="Li Y."/>
            <person name="Pan X."/>
            <person name="You X."/>
            <person name="Zhang Y."/>
            <person name="Yang J."/>
            <person name="Li J."/>
            <person name="Zhang X."/>
            <person name="Liu S."/>
            <person name="Sun C."/>
            <person name="Yang J."/>
            <person name="Shi Q."/>
        </authorList>
    </citation>
    <scope>NUCLEOTIDE SEQUENCE [LARGE SCALE GENOMIC DNA]</scope>
    <source>
        <strain evidence="2">JWS20170419001</strain>
        <tissue evidence="2">Muscle</tissue>
    </source>
</reference>
<dbReference type="Proteomes" id="UP000319801">
    <property type="component" value="Unassembled WGS sequence"/>
</dbReference>
<accession>A0A556V4X0</accession>
<evidence type="ECO:0000313" key="3">
    <source>
        <dbReference type="Proteomes" id="UP000319801"/>
    </source>
</evidence>
<dbReference type="AlphaFoldDB" id="A0A556V4X0"/>